<feature type="disulfide bond" evidence="19">
    <location>
        <begin position="63"/>
        <end position="68"/>
    </location>
</feature>
<accession>A0A4S4CYI7</accession>
<dbReference type="FunFam" id="1.10.520.10:FF:000001">
    <property type="entry name" value="Peroxidase"/>
    <property type="match status" value="1"/>
</dbReference>
<keyword evidence="8 17" id="KW-0479">Metal-binding</keyword>
<evidence type="ECO:0000256" key="3">
    <source>
        <dbReference type="ARBA" id="ARBA00006873"/>
    </source>
</evidence>
<protein>
    <recommendedName>
        <fullName evidence="4 20">Peroxidase</fullName>
        <ecNumber evidence="4 20">1.11.1.7</ecNumber>
    </recommendedName>
</protein>
<keyword evidence="5 20" id="KW-0964">Secreted</keyword>
<dbReference type="PRINTS" id="PR00461">
    <property type="entry name" value="PLPEROXIDASE"/>
</dbReference>
<dbReference type="GO" id="GO:0005576">
    <property type="term" value="C:extracellular region"/>
    <property type="evidence" value="ECO:0007669"/>
    <property type="project" value="UniProtKB-SubCell"/>
</dbReference>
<dbReference type="GO" id="GO:0140825">
    <property type="term" value="F:lactoperoxidase activity"/>
    <property type="evidence" value="ECO:0007669"/>
    <property type="project" value="UniProtKB-EC"/>
</dbReference>
<evidence type="ECO:0000256" key="1">
    <source>
        <dbReference type="ARBA" id="ARBA00000189"/>
    </source>
</evidence>
<comment type="cofactor">
    <cofactor evidence="17 20">
        <name>heme b</name>
        <dbReference type="ChEBI" id="CHEBI:60344"/>
    </cofactor>
    <text evidence="17 20">Binds 1 heme b (iron(II)-protoporphyrin IX) group per subunit.</text>
</comment>
<feature type="binding site" evidence="17">
    <location>
        <position position="186"/>
    </location>
    <ligand>
        <name>Ca(2+)</name>
        <dbReference type="ChEBI" id="CHEBI:29108"/>
        <label>2</label>
    </ligand>
</feature>
<dbReference type="Pfam" id="PF00141">
    <property type="entry name" value="peroxidase"/>
    <property type="match status" value="1"/>
</dbReference>
<evidence type="ECO:0000313" key="22">
    <source>
        <dbReference type="EMBL" id="THF94941.1"/>
    </source>
</evidence>
<dbReference type="PROSITE" id="PS00435">
    <property type="entry name" value="PEROXIDASE_1"/>
    <property type="match status" value="1"/>
</dbReference>
<dbReference type="GO" id="GO:0020037">
    <property type="term" value="F:heme binding"/>
    <property type="evidence" value="ECO:0007669"/>
    <property type="project" value="UniProtKB-UniRule"/>
</dbReference>
<feature type="binding site" evidence="17">
    <location>
        <position position="248"/>
    </location>
    <ligand>
        <name>Ca(2+)</name>
        <dbReference type="ChEBI" id="CHEBI:29108"/>
        <label>2</label>
    </ligand>
</feature>
<dbReference type="AlphaFoldDB" id="A0A4S4CYI7"/>
<dbReference type="SUPFAM" id="SSF48113">
    <property type="entry name" value="Heme-dependent peroxidases"/>
    <property type="match status" value="1"/>
</dbReference>
<feature type="active site" description="Proton acceptor" evidence="15">
    <location>
        <position position="61"/>
    </location>
</feature>
<dbReference type="EC" id="1.11.1.7" evidence="4 20"/>
<evidence type="ECO:0000256" key="17">
    <source>
        <dbReference type="PIRSR" id="PIRSR600823-3"/>
    </source>
</evidence>
<keyword evidence="13 19" id="KW-1015">Disulfide bond</keyword>
<keyword evidence="14 20" id="KW-0376">Hydrogen peroxide</keyword>
<evidence type="ECO:0000313" key="23">
    <source>
        <dbReference type="Proteomes" id="UP000306102"/>
    </source>
</evidence>
<dbReference type="InterPro" id="IPR033905">
    <property type="entry name" value="Secretory_peroxidase"/>
</dbReference>
<dbReference type="PROSITE" id="PS50873">
    <property type="entry name" value="PEROXIDASE_4"/>
    <property type="match status" value="1"/>
</dbReference>
<dbReference type="PANTHER" id="PTHR31517:SF59">
    <property type="entry name" value="PEROXIDASE"/>
    <property type="match status" value="1"/>
</dbReference>
<feature type="disulfide bond" evidence="19">
    <location>
        <begin position="115"/>
        <end position="316"/>
    </location>
</feature>
<dbReference type="GO" id="GO:0006979">
    <property type="term" value="P:response to oxidative stress"/>
    <property type="evidence" value="ECO:0007669"/>
    <property type="project" value="UniProtKB-UniRule"/>
</dbReference>
<dbReference type="FunFam" id="1.10.420.10:FF:000007">
    <property type="entry name" value="Peroxidase"/>
    <property type="match status" value="1"/>
</dbReference>
<evidence type="ECO:0000256" key="12">
    <source>
        <dbReference type="ARBA" id="ARBA00023004"/>
    </source>
</evidence>
<dbReference type="PANTHER" id="PTHR31517">
    <property type="match status" value="1"/>
</dbReference>
<feature type="domain" description="Plant heme peroxidase family profile" evidence="21">
    <location>
        <begin position="18"/>
        <end position="320"/>
    </location>
</feature>
<feature type="binding site" evidence="17">
    <location>
        <position position="83"/>
    </location>
    <ligand>
        <name>Ca(2+)</name>
        <dbReference type="ChEBI" id="CHEBI:29108"/>
        <label>1</label>
    </ligand>
</feature>
<feature type="binding site" evidence="17">
    <location>
        <position position="71"/>
    </location>
    <ligand>
        <name>Ca(2+)</name>
        <dbReference type="ChEBI" id="CHEBI:29108"/>
        <label>1</label>
    </ligand>
</feature>
<sequence length="320" mass="34982">MKISFIFLCLLVPIVTAKLRVGFYSSTCPHAEQIVRQTVQKRFRTDRSRSITPALLRMHFHDCFVKGCDASILIDSTQTTQSEKDAFPNQSVRGFDLIDEAKSNLEAACPRTVSCADIITLATRDSVALAGGPNYIVPTGRRDGLVSNPNLVNLPGPSLSVSQALKFFTAKKLTLNDMVTLLGAHTVGVAHCGFFQDRLSNFQGSGKPDPTMDPTLVSKLFQLCGTQSRPLSQDPTAFLDQNTSFIFDNEYYHQIKLKRGVMQIDQELALDKASAPIVTGFASNAIGFQKGFAKAIVKMGGIEVLVGNAGEIRKNCRVFN</sequence>
<reference evidence="22 23" key="1">
    <citation type="journal article" date="2018" name="Proc. Natl. Acad. Sci. U.S.A.">
        <title>Draft genome sequence of Camellia sinensis var. sinensis provides insights into the evolution of the tea genome and tea quality.</title>
        <authorList>
            <person name="Wei C."/>
            <person name="Yang H."/>
            <person name="Wang S."/>
            <person name="Zhao J."/>
            <person name="Liu C."/>
            <person name="Gao L."/>
            <person name="Xia E."/>
            <person name="Lu Y."/>
            <person name="Tai Y."/>
            <person name="She G."/>
            <person name="Sun J."/>
            <person name="Cao H."/>
            <person name="Tong W."/>
            <person name="Gao Q."/>
            <person name="Li Y."/>
            <person name="Deng W."/>
            <person name="Jiang X."/>
            <person name="Wang W."/>
            <person name="Chen Q."/>
            <person name="Zhang S."/>
            <person name="Li H."/>
            <person name="Wu J."/>
            <person name="Wang P."/>
            <person name="Li P."/>
            <person name="Shi C."/>
            <person name="Zheng F."/>
            <person name="Jian J."/>
            <person name="Huang B."/>
            <person name="Shan D."/>
            <person name="Shi M."/>
            <person name="Fang C."/>
            <person name="Yue Y."/>
            <person name="Li F."/>
            <person name="Li D."/>
            <person name="Wei S."/>
            <person name="Han B."/>
            <person name="Jiang C."/>
            <person name="Yin Y."/>
            <person name="Xia T."/>
            <person name="Zhang Z."/>
            <person name="Bennetzen J.L."/>
            <person name="Zhao S."/>
            <person name="Wan X."/>
        </authorList>
    </citation>
    <scope>NUCLEOTIDE SEQUENCE [LARGE SCALE GENOMIC DNA]</scope>
    <source>
        <strain evidence="23">cv. Shuchazao</strain>
        <tissue evidence="22">Leaf</tissue>
    </source>
</reference>
<dbReference type="PROSITE" id="PS00436">
    <property type="entry name" value="PEROXIDASE_2"/>
    <property type="match status" value="1"/>
</dbReference>
<evidence type="ECO:0000256" key="18">
    <source>
        <dbReference type="PIRSR" id="PIRSR600823-4"/>
    </source>
</evidence>
<comment type="subcellular location">
    <subcellularLocation>
        <location evidence="20">Secreted</location>
    </subcellularLocation>
</comment>
<evidence type="ECO:0000256" key="2">
    <source>
        <dbReference type="ARBA" id="ARBA00002322"/>
    </source>
</evidence>
<keyword evidence="12 17" id="KW-0408">Iron</keyword>
<feature type="disulfide bond" evidence="19">
    <location>
        <begin position="28"/>
        <end position="109"/>
    </location>
</feature>
<evidence type="ECO:0000256" key="16">
    <source>
        <dbReference type="PIRSR" id="PIRSR600823-2"/>
    </source>
</evidence>
<proteinExistence type="inferred from homology"/>
<dbReference type="InterPro" id="IPR000823">
    <property type="entry name" value="Peroxidase_pln"/>
</dbReference>
<evidence type="ECO:0000256" key="9">
    <source>
        <dbReference type="ARBA" id="ARBA00022729"/>
    </source>
</evidence>
<evidence type="ECO:0000256" key="5">
    <source>
        <dbReference type="ARBA" id="ARBA00022525"/>
    </source>
</evidence>
<comment type="cofactor">
    <cofactor evidence="17 20">
        <name>Ca(2+)</name>
        <dbReference type="ChEBI" id="CHEBI:29108"/>
    </cofactor>
    <text evidence="17 20">Binds 2 calcium ions per subunit.</text>
</comment>
<feature type="site" description="Transition state stabilizer" evidence="18">
    <location>
        <position position="57"/>
    </location>
</feature>
<evidence type="ECO:0000256" key="13">
    <source>
        <dbReference type="ARBA" id="ARBA00023157"/>
    </source>
</evidence>
<dbReference type="GO" id="GO:0042744">
    <property type="term" value="P:hydrogen peroxide catabolic process"/>
    <property type="evidence" value="ECO:0007669"/>
    <property type="project" value="UniProtKB-KW"/>
</dbReference>
<evidence type="ECO:0000256" key="7">
    <source>
        <dbReference type="ARBA" id="ARBA00022617"/>
    </source>
</evidence>
<keyword evidence="11 20" id="KW-0560">Oxidoreductase</keyword>
<dbReference type="Gene3D" id="1.10.420.10">
    <property type="entry name" value="Peroxidase, domain 2"/>
    <property type="match status" value="1"/>
</dbReference>
<feature type="binding site" evidence="17">
    <location>
        <position position="62"/>
    </location>
    <ligand>
        <name>Ca(2+)</name>
        <dbReference type="ChEBI" id="CHEBI:29108"/>
        <label>1</label>
    </ligand>
</feature>
<evidence type="ECO:0000256" key="14">
    <source>
        <dbReference type="ARBA" id="ARBA00023324"/>
    </source>
</evidence>
<feature type="binding site" description="axial binding residue" evidence="17">
    <location>
        <position position="185"/>
    </location>
    <ligand>
        <name>heme b</name>
        <dbReference type="ChEBI" id="CHEBI:60344"/>
    </ligand>
    <ligandPart>
        <name>Fe</name>
        <dbReference type="ChEBI" id="CHEBI:18248"/>
    </ligandPart>
</feature>
<dbReference type="GO" id="GO:0046872">
    <property type="term" value="F:metal ion binding"/>
    <property type="evidence" value="ECO:0007669"/>
    <property type="project" value="UniProtKB-UniRule"/>
</dbReference>
<evidence type="ECO:0000256" key="11">
    <source>
        <dbReference type="ARBA" id="ARBA00023002"/>
    </source>
</evidence>
<feature type="binding site" evidence="17">
    <location>
        <position position="67"/>
    </location>
    <ligand>
        <name>Ca(2+)</name>
        <dbReference type="ChEBI" id="CHEBI:29108"/>
        <label>1</label>
    </ligand>
</feature>
<feature type="binding site" evidence="17">
    <location>
        <position position="243"/>
    </location>
    <ligand>
        <name>Ca(2+)</name>
        <dbReference type="ChEBI" id="CHEBI:29108"/>
        <label>2</label>
    </ligand>
</feature>
<comment type="caution">
    <text evidence="22">The sequence shown here is derived from an EMBL/GenBank/DDBJ whole genome shotgun (WGS) entry which is preliminary data.</text>
</comment>
<comment type="similarity">
    <text evidence="3">Belongs to the peroxidase family. Ascorbate peroxidase subfamily.</text>
</comment>
<evidence type="ECO:0000256" key="6">
    <source>
        <dbReference type="ARBA" id="ARBA00022559"/>
    </source>
</evidence>
<dbReference type="PRINTS" id="PR00458">
    <property type="entry name" value="PEROXIDASE"/>
</dbReference>
<evidence type="ECO:0000256" key="19">
    <source>
        <dbReference type="PIRSR" id="PIRSR600823-5"/>
    </source>
</evidence>
<feature type="chain" id="PRO_5021036670" description="Peroxidase" evidence="20">
    <location>
        <begin position="18"/>
        <end position="320"/>
    </location>
</feature>
<evidence type="ECO:0000256" key="8">
    <source>
        <dbReference type="ARBA" id="ARBA00022723"/>
    </source>
</evidence>
<keyword evidence="7 20" id="KW-0349">Heme</keyword>
<comment type="catalytic activity">
    <reaction evidence="1 20">
        <text>2 a phenolic donor + H2O2 = 2 a phenolic radical donor + 2 H2O</text>
        <dbReference type="Rhea" id="RHEA:56136"/>
        <dbReference type="ChEBI" id="CHEBI:15377"/>
        <dbReference type="ChEBI" id="CHEBI:16240"/>
        <dbReference type="ChEBI" id="CHEBI:139520"/>
        <dbReference type="ChEBI" id="CHEBI:139521"/>
        <dbReference type="EC" id="1.11.1.7"/>
    </reaction>
</comment>
<gene>
    <name evidence="22" type="ORF">TEA_007886</name>
</gene>
<feature type="binding site" evidence="17">
    <location>
        <position position="240"/>
    </location>
    <ligand>
        <name>Ca(2+)</name>
        <dbReference type="ChEBI" id="CHEBI:29108"/>
        <label>2</label>
    </ligand>
</feature>
<evidence type="ECO:0000256" key="10">
    <source>
        <dbReference type="ARBA" id="ARBA00022837"/>
    </source>
</evidence>
<feature type="disulfide bond" evidence="19">
    <location>
        <begin position="192"/>
        <end position="224"/>
    </location>
</feature>
<evidence type="ECO:0000259" key="21">
    <source>
        <dbReference type="PROSITE" id="PS50873"/>
    </source>
</evidence>
<keyword evidence="6 20" id="KW-0575">Peroxidase</keyword>
<feature type="signal peptide" evidence="20">
    <location>
        <begin position="1"/>
        <end position="17"/>
    </location>
</feature>
<feature type="binding site" evidence="17">
    <location>
        <position position="69"/>
    </location>
    <ligand>
        <name>Ca(2+)</name>
        <dbReference type="ChEBI" id="CHEBI:29108"/>
        <label>1</label>
    </ligand>
</feature>
<name>A0A4S4CYI7_CAMSN</name>
<dbReference type="InterPro" id="IPR019794">
    <property type="entry name" value="Peroxidases_AS"/>
</dbReference>
<dbReference type="InterPro" id="IPR002016">
    <property type="entry name" value="Haem_peroxidase"/>
</dbReference>
<dbReference type="STRING" id="542762.A0A4S4CYI7"/>
<evidence type="ECO:0000256" key="20">
    <source>
        <dbReference type="RuleBase" id="RU362060"/>
    </source>
</evidence>
<dbReference type="Gene3D" id="1.10.520.10">
    <property type="match status" value="1"/>
</dbReference>
<dbReference type="Proteomes" id="UP000306102">
    <property type="component" value="Unassembled WGS sequence"/>
</dbReference>
<keyword evidence="10 17" id="KW-0106">Calcium</keyword>
<keyword evidence="9 20" id="KW-0732">Signal</keyword>
<feature type="binding site" evidence="17">
    <location>
        <position position="65"/>
    </location>
    <ligand>
        <name>Ca(2+)</name>
        <dbReference type="ChEBI" id="CHEBI:29108"/>
        <label>1</label>
    </ligand>
</feature>
<dbReference type="InterPro" id="IPR010255">
    <property type="entry name" value="Haem_peroxidase_sf"/>
</dbReference>
<dbReference type="EMBL" id="SDRB02013410">
    <property type="protein sequence ID" value="THF94941.1"/>
    <property type="molecule type" value="Genomic_DNA"/>
</dbReference>
<comment type="similarity">
    <text evidence="20">Belongs to the peroxidase family. Classical plant (class III) peroxidase subfamily.</text>
</comment>
<feature type="binding site" evidence="16">
    <location>
        <position position="155"/>
    </location>
    <ligand>
        <name>substrate</name>
    </ligand>
</feature>
<dbReference type="InterPro" id="IPR019793">
    <property type="entry name" value="Peroxidases_heam-ligand_BS"/>
</dbReference>
<organism evidence="22 23">
    <name type="scientific">Camellia sinensis var. sinensis</name>
    <name type="common">China tea</name>
    <dbReference type="NCBI Taxonomy" id="542762"/>
    <lineage>
        <taxon>Eukaryota</taxon>
        <taxon>Viridiplantae</taxon>
        <taxon>Streptophyta</taxon>
        <taxon>Embryophyta</taxon>
        <taxon>Tracheophyta</taxon>
        <taxon>Spermatophyta</taxon>
        <taxon>Magnoliopsida</taxon>
        <taxon>eudicotyledons</taxon>
        <taxon>Gunneridae</taxon>
        <taxon>Pentapetalae</taxon>
        <taxon>asterids</taxon>
        <taxon>Ericales</taxon>
        <taxon>Theaceae</taxon>
        <taxon>Camellia</taxon>
    </lineage>
</organism>
<dbReference type="CDD" id="cd00693">
    <property type="entry name" value="secretory_peroxidase"/>
    <property type="match status" value="1"/>
</dbReference>
<comment type="function">
    <text evidence="2">Removal of H(2)O(2), oxidation of toxic reductants, biosynthesis and degradation of lignin, suberization, auxin catabolism, response to environmental stresses such as wounding, pathogen attack and oxidative stress. These functions might be dependent on each isozyme/isoform in each plant tissue.</text>
</comment>
<keyword evidence="23" id="KW-1185">Reference proteome</keyword>
<evidence type="ECO:0000256" key="15">
    <source>
        <dbReference type="PIRSR" id="PIRSR600823-1"/>
    </source>
</evidence>
<evidence type="ECO:0000256" key="4">
    <source>
        <dbReference type="ARBA" id="ARBA00012313"/>
    </source>
</evidence>